<dbReference type="InterPro" id="IPR005801">
    <property type="entry name" value="ADC_synthase"/>
</dbReference>
<dbReference type="PANTHER" id="PTHR46796:SF14">
    <property type="entry name" value="TRANSCRIPTIONAL REGULATORY PROTEIN"/>
    <property type="match status" value="1"/>
</dbReference>
<evidence type="ECO:0000256" key="1">
    <source>
        <dbReference type="ARBA" id="ARBA00023015"/>
    </source>
</evidence>
<dbReference type="EMBL" id="JASJOT010000007">
    <property type="protein sequence ID" value="MDJ1493732.1"/>
    <property type="molecule type" value="Genomic_DNA"/>
</dbReference>
<dbReference type="SMART" id="SM00342">
    <property type="entry name" value="HTH_ARAC"/>
    <property type="match status" value="1"/>
</dbReference>
<dbReference type="InterPro" id="IPR050204">
    <property type="entry name" value="AraC_XylS_family_regulators"/>
</dbReference>
<evidence type="ECO:0000256" key="3">
    <source>
        <dbReference type="ARBA" id="ARBA00023163"/>
    </source>
</evidence>
<evidence type="ECO:0000313" key="6">
    <source>
        <dbReference type="Proteomes" id="UP001228581"/>
    </source>
</evidence>
<proteinExistence type="predicted"/>
<keyword evidence="1" id="KW-0805">Transcription regulation</keyword>
<name>A0ABT7CL57_9BACT</name>
<dbReference type="SUPFAM" id="SSF46689">
    <property type="entry name" value="Homeodomain-like"/>
    <property type="match status" value="2"/>
</dbReference>
<reference evidence="5 6" key="1">
    <citation type="submission" date="2023-05" db="EMBL/GenBank/DDBJ databases">
        <authorList>
            <person name="Zhang X."/>
        </authorList>
    </citation>
    <scope>NUCLEOTIDE SEQUENCE [LARGE SCALE GENOMIC DNA]</scope>
    <source>
        <strain evidence="5 6">DM2B3-1</strain>
    </source>
</reference>
<protein>
    <submittedName>
        <fullName evidence="5">AraC family transcriptional regulator</fullName>
    </submittedName>
</protein>
<keyword evidence="2" id="KW-0238">DNA-binding</keyword>
<keyword evidence="6" id="KW-1185">Reference proteome</keyword>
<dbReference type="InterPro" id="IPR018062">
    <property type="entry name" value="HTH_AraC-typ_CS"/>
</dbReference>
<keyword evidence="3" id="KW-0804">Transcription</keyword>
<feature type="domain" description="HTH araC/xylS-type" evidence="4">
    <location>
        <begin position="179"/>
        <end position="277"/>
    </location>
</feature>
<evidence type="ECO:0000259" key="4">
    <source>
        <dbReference type="PROSITE" id="PS01124"/>
    </source>
</evidence>
<evidence type="ECO:0000313" key="5">
    <source>
        <dbReference type="EMBL" id="MDJ1493732.1"/>
    </source>
</evidence>
<dbReference type="InterPro" id="IPR009057">
    <property type="entry name" value="Homeodomain-like_sf"/>
</dbReference>
<dbReference type="InterPro" id="IPR018060">
    <property type="entry name" value="HTH_AraC"/>
</dbReference>
<dbReference type="PANTHER" id="PTHR46796">
    <property type="entry name" value="HTH-TYPE TRANSCRIPTIONAL ACTIVATOR RHAS-RELATED"/>
    <property type="match status" value="1"/>
</dbReference>
<dbReference type="PROSITE" id="PS00041">
    <property type="entry name" value="HTH_ARAC_FAMILY_1"/>
    <property type="match status" value="1"/>
</dbReference>
<organism evidence="5 6">
    <name type="scientific">Xanthocytophaga flava</name>
    <dbReference type="NCBI Taxonomy" id="3048013"/>
    <lineage>
        <taxon>Bacteria</taxon>
        <taxon>Pseudomonadati</taxon>
        <taxon>Bacteroidota</taxon>
        <taxon>Cytophagia</taxon>
        <taxon>Cytophagales</taxon>
        <taxon>Rhodocytophagaceae</taxon>
        <taxon>Xanthocytophaga</taxon>
    </lineage>
</organism>
<dbReference type="RefSeq" id="WP_313996274.1">
    <property type="nucleotide sequence ID" value="NZ_JASJOR010000004.1"/>
</dbReference>
<sequence length="281" mass="33062">MKIIYQNEFCSIINYICTCTDCILSQFEYQDTLSICFLRKGNFVFHIFRDELDTYTGKILINKPEYEYRVAHEHTVPDECTIVRFQESAYSYLTSFYKNSLNGFLHKPDLQSILIPSTVEIDYLHNRIFTLTTSGNNTNMEIDCLLVEFIDRIFHLSLTDETGKRLSIRHKENYLSKVERAKDYILAHFAEKITLSDIASVSCMSTFHFVRIFHYITQLTPYQYLLDARLKHAEQLLKKTDTAITDIGYLSGFNTPDHFSTAFRAKYSMAPLFFRQRKREQ</sequence>
<accession>A0ABT7CL57</accession>
<dbReference type="PROSITE" id="PS01124">
    <property type="entry name" value="HTH_ARAC_FAMILY_2"/>
    <property type="match status" value="1"/>
</dbReference>
<evidence type="ECO:0000256" key="2">
    <source>
        <dbReference type="ARBA" id="ARBA00023125"/>
    </source>
</evidence>
<gene>
    <name evidence="5" type="ORF">QNI19_12385</name>
</gene>
<dbReference type="SUPFAM" id="SSF56322">
    <property type="entry name" value="ADC synthase"/>
    <property type="match status" value="1"/>
</dbReference>
<comment type="caution">
    <text evidence="5">The sequence shown here is derived from an EMBL/GenBank/DDBJ whole genome shotgun (WGS) entry which is preliminary data.</text>
</comment>
<dbReference type="Proteomes" id="UP001228581">
    <property type="component" value="Unassembled WGS sequence"/>
</dbReference>
<dbReference type="Pfam" id="PF12833">
    <property type="entry name" value="HTH_18"/>
    <property type="match status" value="1"/>
</dbReference>
<dbReference type="Gene3D" id="1.10.10.60">
    <property type="entry name" value="Homeodomain-like"/>
    <property type="match status" value="2"/>
</dbReference>